<reference evidence="2" key="2">
    <citation type="submission" date="2017-06" db="EMBL/GenBank/DDBJ databases">
        <title>WGS assembly of Brachypodium distachyon.</title>
        <authorList>
            <consortium name="The International Brachypodium Initiative"/>
            <person name="Lucas S."/>
            <person name="Harmon-Smith M."/>
            <person name="Lail K."/>
            <person name="Tice H."/>
            <person name="Grimwood J."/>
            <person name="Bruce D."/>
            <person name="Barry K."/>
            <person name="Shu S."/>
            <person name="Lindquist E."/>
            <person name="Wang M."/>
            <person name="Pitluck S."/>
            <person name="Vogel J.P."/>
            <person name="Garvin D.F."/>
            <person name="Mockler T.C."/>
            <person name="Schmutz J."/>
            <person name="Rokhsar D."/>
            <person name="Bevan M.W."/>
        </authorList>
    </citation>
    <scope>NUCLEOTIDE SEQUENCE</scope>
    <source>
        <strain evidence="2">Bd21</strain>
    </source>
</reference>
<evidence type="ECO:0000313" key="3">
    <source>
        <dbReference type="EnsemblPlants" id="KQK14999"/>
    </source>
</evidence>
<dbReference type="Pfam" id="PF03478">
    <property type="entry name" value="Beta-prop_KIB1-4"/>
    <property type="match status" value="1"/>
</dbReference>
<dbReference type="Gramene" id="KQK14999">
    <property type="protein sequence ID" value="KQK14999"/>
    <property type="gene ID" value="BRADI_1g20055v3"/>
</dbReference>
<dbReference type="InterPro" id="IPR005174">
    <property type="entry name" value="KIB1-4_b-propeller"/>
</dbReference>
<name>A0A0Q3GVK3_BRADI</name>
<organism evidence="2">
    <name type="scientific">Brachypodium distachyon</name>
    <name type="common">Purple false brome</name>
    <name type="synonym">Trachynia distachya</name>
    <dbReference type="NCBI Taxonomy" id="15368"/>
    <lineage>
        <taxon>Eukaryota</taxon>
        <taxon>Viridiplantae</taxon>
        <taxon>Streptophyta</taxon>
        <taxon>Embryophyta</taxon>
        <taxon>Tracheophyta</taxon>
        <taxon>Spermatophyta</taxon>
        <taxon>Magnoliopsida</taxon>
        <taxon>Liliopsida</taxon>
        <taxon>Poales</taxon>
        <taxon>Poaceae</taxon>
        <taxon>BOP clade</taxon>
        <taxon>Pooideae</taxon>
        <taxon>Stipodae</taxon>
        <taxon>Brachypodieae</taxon>
        <taxon>Brachypodium</taxon>
    </lineage>
</organism>
<reference evidence="3" key="3">
    <citation type="submission" date="2018-08" db="UniProtKB">
        <authorList>
            <consortium name="EnsemblPlants"/>
        </authorList>
    </citation>
    <scope>IDENTIFICATION</scope>
    <source>
        <strain evidence="3">cv. Bd21</strain>
    </source>
</reference>
<keyword evidence="4" id="KW-1185">Reference proteome</keyword>
<evidence type="ECO:0000259" key="1">
    <source>
        <dbReference type="Pfam" id="PF03478"/>
    </source>
</evidence>
<gene>
    <name evidence="2" type="ORF">BRADI_1g20055v3</name>
</gene>
<evidence type="ECO:0000313" key="2">
    <source>
        <dbReference type="EMBL" id="KQK14999.1"/>
    </source>
</evidence>
<feature type="domain" description="KIB1-4 beta-propeller" evidence="1">
    <location>
        <begin position="96"/>
        <end position="332"/>
    </location>
</feature>
<sequence>MAKSNARCHFDLDNLEEPAIEAVTSNMEIISTMHLATFSKTMFRAIASNRQLPFELPCLLMPDLATWTDYNKNWDKRVVNVVPIDMPPCRANMSFLQDTFWVGGKGDWLATINEAGNCSLMDVYTRRVIDLPSIETAQILRSGPSHLPEIVPCSNENVWRLLRNCFIGVPHYSDAIEHKGIIFVVDADDGSILYWDHTNKGEISLPVKIPPPLEEQRAGLWFLACSTNEEHLMIIRTYGSPTGGEANIPYLGRTIRECARFGCHVFERNPSSIQPGVSTWSRVHTLGTHSLFIGINYPMNLHIRDRRDRDGNTFPFMRRNCIYTSYHGFRVDHRSPEIRRFGMQQEEGQFAPGIKLPSPGWFSRQAATWFKPSLNNIQTWAHI</sequence>
<dbReference type="EMBL" id="CM000880">
    <property type="protein sequence ID" value="KQK14999.1"/>
    <property type="molecule type" value="Genomic_DNA"/>
</dbReference>
<evidence type="ECO:0000313" key="4">
    <source>
        <dbReference type="Proteomes" id="UP000008810"/>
    </source>
</evidence>
<proteinExistence type="predicted"/>
<dbReference type="Proteomes" id="UP000008810">
    <property type="component" value="Chromosome 1"/>
</dbReference>
<dbReference type="InParanoid" id="A0A0Q3GVK3"/>
<accession>A0A0Q3GVK3</accession>
<reference evidence="2 3" key="1">
    <citation type="journal article" date="2010" name="Nature">
        <title>Genome sequencing and analysis of the model grass Brachypodium distachyon.</title>
        <authorList>
            <consortium name="International Brachypodium Initiative"/>
        </authorList>
    </citation>
    <scope>NUCLEOTIDE SEQUENCE [LARGE SCALE GENOMIC DNA]</scope>
    <source>
        <strain evidence="2 3">Bd21</strain>
    </source>
</reference>
<protein>
    <recommendedName>
        <fullName evidence="1">KIB1-4 beta-propeller domain-containing protein</fullName>
    </recommendedName>
</protein>
<dbReference type="AlphaFoldDB" id="A0A0Q3GVK3"/>
<dbReference type="EnsemblPlants" id="KQK14999">
    <property type="protein sequence ID" value="KQK14999"/>
    <property type="gene ID" value="BRADI_1g20055v3"/>
</dbReference>